<feature type="transmembrane region" description="Helical" evidence="11">
    <location>
        <begin position="304"/>
        <end position="323"/>
    </location>
</feature>
<reference evidence="15 16" key="1">
    <citation type="submission" date="2016-07" db="EMBL/GenBank/DDBJ databases">
        <title>Pervasive Adenine N6-methylation of Active Genes in Fungi.</title>
        <authorList>
            <consortium name="DOE Joint Genome Institute"/>
            <person name="Mondo S.J."/>
            <person name="Dannebaum R.O."/>
            <person name="Kuo R.C."/>
            <person name="Labutti K."/>
            <person name="Haridas S."/>
            <person name="Kuo A."/>
            <person name="Salamov A."/>
            <person name="Ahrendt S.R."/>
            <person name="Lipzen A."/>
            <person name="Sullivan W."/>
            <person name="Andreopoulos W.B."/>
            <person name="Clum A."/>
            <person name="Lindquist E."/>
            <person name="Daum C."/>
            <person name="Ramamoorthy G.K."/>
            <person name="Gryganskyi A."/>
            <person name="Culley D."/>
            <person name="Magnuson J.K."/>
            <person name="James T.Y."/>
            <person name="O'Malley M.A."/>
            <person name="Stajich J.E."/>
            <person name="Spatafora J.W."/>
            <person name="Visel A."/>
            <person name="Grigoriev I.V."/>
        </authorList>
    </citation>
    <scope>NUCLEOTIDE SEQUENCE [LARGE SCALE GENOMIC DNA]</scope>
    <source>
        <strain evidence="15 16">NRRL 3301</strain>
    </source>
</reference>
<dbReference type="Pfam" id="PF00690">
    <property type="entry name" value="Cation_ATPase_N"/>
    <property type="match status" value="1"/>
</dbReference>
<keyword evidence="9 11" id="KW-1133">Transmembrane helix</keyword>
<evidence type="ECO:0000256" key="8">
    <source>
        <dbReference type="ARBA" id="ARBA00022967"/>
    </source>
</evidence>
<keyword evidence="3 11" id="KW-0812">Transmembrane</keyword>
<dbReference type="InterPro" id="IPR023214">
    <property type="entry name" value="HAD_sf"/>
</dbReference>
<evidence type="ECO:0000256" key="12">
    <source>
        <dbReference type="SAM" id="SignalP"/>
    </source>
</evidence>
<dbReference type="OrthoDB" id="48943at2759"/>
<dbReference type="SUPFAM" id="SSF81665">
    <property type="entry name" value="Calcium ATPase, transmembrane domain M"/>
    <property type="match status" value="1"/>
</dbReference>
<dbReference type="PROSITE" id="PS01229">
    <property type="entry name" value="COF_2"/>
    <property type="match status" value="1"/>
</dbReference>
<dbReference type="InterPro" id="IPR023299">
    <property type="entry name" value="ATPase_P-typ_cyto_dom_N"/>
</dbReference>
<evidence type="ECO:0000256" key="1">
    <source>
        <dbReference type="ARBA" id="ARBA00004141"/>
    </source>
</evidence>
<dbReference type="GO" id="GO:0019829">
    <property type="term" value="F:ATPase-coupled monoatomic cation transmembrane transporter activity"/>
    <property type="evidence" value="ECO:0007669"/>
    <property type="project" value="TreeGrafter"/>
</dbReference>
<evidence type="ECO:0000256" key="9">
    <source>
        <dbReference type="ARBA" id="ARBA00022989"/>
    </source>
</evidence>
<feature type="transmembrane region" description="Helical" evidence="11">
    <location>
        <begin position="663"/>
        <end position="684"/>
    </location>
</feature>
<evidence type="ECO:0000259" key="13">
    <source>
        <dbReference type="Pfam" id="PF00122"/>
    </source>
</evidence>
<dbReference type="Gene3D" id="3.40.50.1000">
    <property type="entry name" value="HAD superfamily/HAD-like"/>
    <property type="match status" value="1"/>
</dbReference>
<feature type="transmembrane region" description="Helical" evidence="11">
    <location>
        <begin position="1294"/>
        <end position="1312"/>
    </location>
</feature>
<protein>
    <submittedName>
        <fullName evidence="15">Uncharacterized protein</fullName>
    </submittedName>
</protein>
<dbReference type="SFLD" id="SFLDG00002">
    <property type="entry name" value="C1.7:_P-type_atpase_like"/>
    <property type="match status" value="1"/>
</dbReference>
<dbReference type="NCBIfam" id="TIGR01494">
    <property type="entry name" value="ATPase_P-type"/>
    <property type="match status" value="1"/>
</dbReference>
<dbReference type="GO" id="GO:0140358">
    <property type="term" value="F:P-type transmembrane transporter activity"/>
    <property type="evidence" value="ECO:0007669"/>
    <property type="project" value="InterPro"/>
</dbReference>
<dbReference type="SFLD" id="SFLDF00027">
    <property type="entry name" value="p-type_atpase"/>
    <property type="match status" value="1"/>
</dbReference>
<keyword evidence="12" id="KW-0732">Signal</keyword>
<evidence type="ECO:0000256" key="6">
    <source>
        <dbReference type="ARBA" id="ARBA00022840"/>
    </source>
</evidence>
<dbReference type="Pfam" id="PF00122">
    <property type="entry name" value="E1-E2_ATPase"/>
    <property type="match status" value="1"/>
</dbReference>
<dbReference type="STRING" id="101127.A0A1X2GP61"/>
<evidence type="ECO:0000256" key="5">
    <source>
        <dbReference type="ARBA" id="ARBA00022741"/>
    </source>
</evidence>
<evidence type="ECO:0000256" key="11">
    <source>
        <dbReference type="SAM" id="Phobius"/>
    </source>
</evidence>
<feature type="transmembrane region" description="Helical" evidence="11">
    <location>
        <begin position="166"/>
        <end position="187"/>
    </location>
</feature>
<feature type="signal peptide" evidence="12">
    <location>
        <begin position="1"/>
        <end position="23"/>
    </location>
</feature>
<feature type="chain" id="PRO_5012462518" evidence="12">
    <location>
        <begin position="24"/>
        <end position="1408"/>
    </location>
</feature>
<keyword evidence="10 11" id="KW-0472">Membrane</keyword>
<comment type="caution">
    <text evidence="15">The sequence shown here is derived from an EMBL/GenBank/DDBJ whole genome shotgun (WGS) entry which is preliminary data.</text>
</comment>
<dbReference type="GO" id="GO:0005524">
    <property type="term" value="F:ATP binding"/>
    <property type="evidence" value="ECO:0007669"/>
    <property type="project" value="UniProtKB-KW"/>
</dbReference>
<dbReference type="InterPro" id="IPR001757">
    <property type="entry name" value="P_typ_ATPase"/>
</dbReference>
<evidence type="ECO:0000256" key="10">
    <source>
        <dbReference type="ARBA" id="ARBA00023136"/>
    </source>
</evidence>
<gene>
    <name evidence="15" type="ORF">DM01DRAFT_1319021</name>
</gene>
<dbReference type="SUPFAM" id="SSF81653">
    <property type="entry name" value="Calcium ATPase, transduction domain A"/>
    <property type="match status" value="1"/>
</dbReference>
<comment type="subcellular location">
    <subcellularLocation>
        <location evidence="1">Membrane</location>
        <topology evidence="1">Multi-pass membrane protein</topology>
    </subcellularLocation>
</comment>
<keyword evidence="7" id="KW-0460">Magnesium</keyword>
<keyword evidence="8" id="KW-1278">Translocase</keyword>
<dbReference type="PANTHER" id="PTHR45630">
    <property type="entry name" value="CATION-TRANSPORTING ATPASE-RELATED"/>
    <property type="match status" value="1"/>
</dbReference>
<accession>A0A1X2GP61</accession>
<dbReference type="InterPro" id="IPR004014">
    <property type="entry name" value="ATPase_P-typ_cation-transptr_N"/>
</dbReference>
<feature type="transmembrane region" description="Helical" evidence="11">
    <location>
        <begin position="1206"/>
        <end position="1233"/>
    </location>
</feature>
<evidence type="ECO:0000313" key="16">
    <source>
        <dbReference type="Proteomes" id="UP000242146"/>
    </source>
</evidence>
<evidence type="ECO:0000313" key="15">
    <source>
        <dbReference type="EMBL" id="ORX58219.1"/>
    </source>
</evidence>
<feature type="transmembrane region" description="Helical" evidence="11">
    <location>
        <begin position="690"/>
        <end position="712"/>
    </location>
</feature>
<keyword evidence="4" id="KW-0479">Metal-binding</keyword>
<keyword evidence="6" id="KW-0067">ATP-binding</keyword>
<evidence type="ECO:0000256" key="3">
    <source>
        <dbReference type="ARBA" id="ARBA00022692"/>
    </source>
</evidence>
<dbReference type="GO" id="GO:0016020">
    <property type="term" value="C:membrane"/>
    <property type="evidence" value="ECO:0007669"/>
    <property type="project" value="UniProtKB-SubCell"/>
</dbReference>
<feature type="transmembrane region" description="Helical" evidence="11">
    <location>
        <begin position="1264"/>
        <end position="1282"/>
    </location>
</feature>
<dbReference type="InterPro" id="IPR023298">
    <property type="entry name" value="ATPase_P-typ_TM_dom_sf"/>
</dbReference>
<feature type="domain" description="P-type ATPase A" evidence="13">
    <location>
        <begin position="525"/>
        <end position="645"/>
    </location>
</feature>
<feature type="transmembrane region" description="Helical" evidence="11">
    <location>
        <begin position="1146"/>
        <end position="1165"/>
    </location>
</feature>
<keyword evidence="16" id="KW-1185">Reference proteome</keyword>
<dbReference type="GO" id="GO:0016887">
    <property type="term" value="F:ATP hydrolysis activity"/>
    <property type="evidence" value="ECO:0007669"/>
    <property type="project" value="InterPro"/>
</dbReference>
<dbReference type="Proteomes" id="UP000242146">
    <property type="component" value="Unassembled WGS sequence"/>
</dbReference>
<dbReference type="InterPro" id="IPR006544">
    <property type="entry name" value="P-type_TPase_V"/>
</dbReference>
<dbReference type="InterPro" id="IPR059000">
    <property type="entry name" value="ATPase_P-type_domA"/>
</dbReference>
<dbReference type="InterPro" id="IPR044492">
    <property type="entry name" value="P_typ_ATPase_HD_dom"/>
</dbReference>
<dbReference type="InterPro" id="IPR018303">
    <property type="entry name" value="ATPase_P-typ_P_site"/>
</dbReference>
<evidence type="ECO:0000256" key="2">
    <source>
        <dbReference type="ARBA" id="ARBA00006000"/>
    </source>
</evidence>
<dbReference type="Gene3D" id="3.40.1110.10">
    <property type="entry name" value="Calcium-transporting ATPase, cytoplasmic domain N"/>
    <property type="match status" value="1"/>
</dbReference>
<dbReference type="SFLD" id="SFLDS00003">
    <property type="entry name" value="Haloacid_Dehalogenase"/>
    <property type="match status" value="1"/>
</dbReference>
<dbReference type="NCBIfam" id="TIGR01657">
    <property type="entry name" value="P-ATPase-V"/>
    <property type="match status" value="1"/>
</dbReference>
<dbReference type="InterPro" id="IPR036412">
    <property type="entry name" value="HAD-like_sf"/>
</dbReference>
<dbReference type="InterPro" id="IPR008250">
    <property type="entry name" value="ATPase_P-typ_transduc_dom_A_sf"/>
</dbReference>
<dbReference type="GO" id="GO:0046872">
    <property type="term" value="F:metal ion binding"/>
    <property type="evidence" value="ECO:0007669"/>
    <property type="project" value="UniProtKB-KW"/>
</dbReference>
<feature type="domain" description="Cation-transporting P-type ATPase N-terminal" evidence="14">
    <location>
        <begin position="432"/>
        <end position="481"/>
    </location>
</feature>
<evidence type="ECO:0000256" key="4">
    <source>
        <dbReference type="ARBA" id="ARBA00022723"/>
    </source>
</evidence>
<dbReference type="EMBL" id="MCGT01000007">
    <property type="protein sequence ID" value="ORX58219.1"/>
    <property type="molecule type" value="Genomic_DNA"/>
</dbReference>
<dbReference type="PRINTS" id="PR00119">
    <property type="entry name" value="CATATPASE"/>
</dbReference>
<feature type="transmembrane region" description="Helical" evidence="11">
    <location>
        <begin position="258"/>
        <end position="284"/>
    </location>
</feature>
<dbReference type="PROSITE" id="PS00154">
    <property type="entry name" value="ATPASE_E1_E2"/>
    <property type="match status" value="1"/>
</dbReference>
<feature type="transmembrane region" description="Helical" evidence="11">
    <location>
        <begin position="491"/>
        <end position="508"/>
    </location>
</feature>
<comment type="similarity">
    <text evidence="2">Belongs to the cation transport ATPase (P-type) (TC 3.A.3) family. Type V subfamily.</text>
</comment>
<evidence type="ECO:0000256" key="7">
    <source>
        <dbReference type="ARBA" id="ARBA00022842"/>
    </source>
</evidence>
<dbReference type="Gene3D" id="2.70.150.10">
    <property type="entry name" value="Calcium-transporting ATPase, cytoplasmic transduction domain A"/>
    <property type="match status" value="1"/>
</dbReference>
<proteinExistence type="inferred from homology"/>
<dbReference type="SUPFAM" id="SSF81660">
    <property type="entry name" value="Metal cation-transporting ATPase, ATP-binding domain N"/>
    <property type="match status" value="1"/>
</dbReference>
<keyword evidence="5" id="KW-0547">Nucleotide-binding</keyword>
<dbReference type="PANTHER" id="PTHR45630:SF11">
    <property type="entry name" value="CATION-TRANSPORTING P-TYPE ATPASE N-TERMINAL DOMAIN-CONTAINING PROTEIN"/>
    <property type="match status" value="1"/>
</dbReference>
<feature type="transmembrane region" description="Helical" evidence="11">
    <location>
        <begin position="1364"/>
        <end position="1387"/>
    </location>
</feature>
<sequence length="1408" mass="158383">MNMKAGLTFSTLLALLFVQWTQALPIFEIPNTVDLSGKTCPLLPAYNQACPSLCVTNYNLCPPSLSPTCPVGQQYCLDGTCATSCEGITNICNCGDPTLPTNYVPCAAGQQVNITYFNPRDPNQISNSCAAAINVSSSSAYPVYSSPFVWVTCPVVNPYFTWREPMWIFVWSYSCFQAAVLLLWHLYKTTREHKFHREIAATPAGVNKADKAALDPSSEKIDLAEKKPADASVSDASSMTSSLKDFERLRIRGFKNDIFGYFSLGTVILTTVLFIVFLSCIVSDNYGTLTSVQTGLFLTGDLRSQIYCVVWHISGTWFAVLLITQQRLVNYFRVESYVHQCPHIQIERKQDPQIFLDDGAKWLALFRRWEAILVQRFGWDILVTTTKIRKTTNNVRFFEYQCMRYIFNAQNNRFEPYEFDLGSTNRQLRAWSNGISSEDAHQRLELLGPNLIHVKVPGIPRAILQEFSSLLYLYQMMCMWVWYYFIYFKMGIVQTVIIVFSAFIRVFLRLRGEYHIRDMAEQHTLVNIYRDGEWIENVASSDLVPGDVFELREDEPVPCDAVLLNGEVVVNESALTGEAMPVRKVAIPLDDNSYDTTTCKTNTLFAGTIISQVNVIQPSEEKIPDRAYALALRTGIATEKGTLIHKILFPSPVSFIFNEHIKVAIGILLIWGLIAFALSIYLMGRGNITSWYYGIFVLSEIFSPLLPAAFTINQSVCAARLRSKKILCIDLPRINLSGKVRIFCFDKTGTLTKEGLEFFGAKQAQSSERQEDPLLMDPLMAMGIATCHAVTQVKGQFVGNPVDIESFRAMQWTLSPPAQPDYLDTLVPPPVDPNTPGQPAHVLRRFEFVHARASQSVAVLDTATNHVHVFLKGSFERIKNLSTADSIPADYDETAAEYAKEGCYVLALAHRDLGELGTDITMSNIKAMSRDDMEHGCGFHGFILFRNMLKHDTAEAIAELKEGDTRVVMITGDTALTGIFIARQSGMVASHQRVLLGDVVAGRMVWTDVDSGATADVDQVLQEDRHDDHDKQVELALTGRAFNFLLSQDQIRKYLLHTRVFARMTPNDKVSCVQLHMEKGVTAMCGDGGNDCGALRAAHVGLALSEAEASIVSPFSTNQRSIKQAVELLRQGRSALATSFANYKFLIFYGECMAFWELIMFYFTVIGTQPVWISIDGCTTTSMTLAITQALPALKLADSRPTAKPLGYQTVASCLGVIFINFWFIVTSVVWLFQQDWFICNQFDSSAVNSAQWWLIGDNYEAEILSLVIMAQFFHNGFLVNFGSVHRRSWYRNYLLVFIWCCFFIHVSYLTLADPNPYSCIYRINCGSADVLESLGYPAPWWGIEPYNSPLGHNVLPKSFRWKLWLFIVGNLIATTVWERVIVLGLGRSWALKRIKKNPDPKRIRFKL</sequence>
<dbReference type="SUPFAM" id="SSF56784">
    <property type="entry name" value="HAD-like"/>
    <property type="match status" value="1"/>
</dbReference>
<evidence type="ECO:0000259" key="14">
    <source>
        <dbReference type="Pfam" id="PF00690"/>
    </source>
</evidence>
<name>A0A1X2GP61_9FUNG</name>
<organism evidence="15 16">
    <name type="scientific">Hesseltinella vesiculosa</name>
    <dbReference type="NCBI Taxonomy" id="101127"/>
    <lineage>
        <taxon>Eukaryota</taxon>
        <taxon>Fungi</taxon>
        <taxon>Fungi incertae sedis</taxon>
        <taxon>Mucoromycota</taxon>
        <taxon>Mucoromycotina</taxon>
        <taxon>Mucoromycetes</taxon>
        <taxon>Mucorales</taxon>
        <taxon>Cunninghamellaceae</taxon>
        <taxon>Hesseltinella</taxon>
    </lineage>
</organism>